<dbReference type="EMBL" id="CM042887">
    <property type="protein sequence ID" value="KAI4329760.1"/>
    <property type="molecule type" value="Genomic_DNA"/>
</dbReference>
<evidence type="ECO:0000313" key="2">
    <source>
        <dbReference type="Proteomes" id="UP001057402"/>
    </source>
</evidence>
<organism evidence="1 2">
    <name type="scientific">Melastoma candidum</name>
    <dbReference type="NCBI Taxonomy" id="119954"/>
    <lineage>
        <taxon>Eukaryota</taxon>
        <taxon>Viridiplantae</taxon>
        <taxon>Streptophyta</taxon>
        <taxon>Embryophyta</taxon>
        <taxon>Tracheophyta</taxon>
        <taxon>Spermatophyta</taxon>
        <taxon>Magnoliopsida</taxon>
        <taxon>eudicotyledons</taxon>
        <taxon>Gunneridae</taxon>
        <taxon>Pentapetalae</taxon>
        <taxon>rosids</taxon>
        <taxon>malvids</taxon>
        <taxon>Myrtales</taxon>
        <taxon>Melastomataceae</taxon>
        <taxon>Melastomatoideae</taxon>
        <taxon>Melastomateae</taxon>
        <taxon>Melastoma</taxon>
    </lineage>
</organism>
<comment type="caution">
    <text evidence="1">The sequence shown here is derived from an EMBL/GenBank/DDBJ whole genome shotgun (WGS) entry which is preliminary data.</text>
</comment>
<proteinExistence type="predicted"/>
<sequence length="305" mass="33861">MPIKYYLLLLLLSTAVTADRQPFSYPSCKPIPARDVDLVQFAMNLEFLEAEFFLHGAFGKGLDIFAPYLARGGPSPFGGRKARLDHVVQSVIEELGYEEIGHLKAIYEWVGGIPRPFMNISAETFGEVFDMALGRKLMPPFDPYSSSIHFLLASYLLPYVGLTGYVGAIPLLDRFTTKDLVGRLLGVESGQDAIVRTLLYQHSGKKLEPYGITVANLTNKLSWARNHLGKCGHKDEGVVVRKKLGAEGRTRTNVLSANNYSLAYSRTPQEITRIVYGTGNEHVPGGFYPRGANGRIARSFIYKPR</sequence>
<accession>A0ACB9N0W2</accession>
<gene>
    <name evidence="1" type="ORF">MLD38_028108</name>
</gene>
<name>A0ACB9N0W2_9MYRT</name>
<dbReference type="Proteomes" id="UP001057402">
    <property type="component" value="Chromosome 8"/>
</dbReference>
<keyword evidence="2" id="KW-1185">Reference proteome</keyword>
<protein>
    <submittedName>
        <fullName evidence="1">Uncharacterized protein</fullName>
    </submittedName>
</protein>
<reference evidence="2" key="1">
    <citation type="journal article" date="2023" name="Front. Plant Sci.">
        <title>Chromosomal-level genome assembly of Melastoma candidum provides insights into trichome evolution.</title>
        <authorList>
            <person name="Zhong Y."/>
            <person name="Wu W."/>
            <person name="Sun C."/>
            <person name="Zou P."/>
            <person name="Liu Y."/>
            <person name="Dai S."/>
            <person name="Zhou R."/>
        </authorList>
    </citation>
    <scope>NUCLEOTIDE SEQUENCE [LARGE SCALE GENOMIC DNA]</scope>
</reference>
<evidence type="ECO:0000313" key="1">
    <source>
        <dbReference type="EMBL" id="KAI4329760.1"/>
    </source>
</evidence>